<proteinExistence type="predicted"/>
<evidence type="ECO:0000313" key="1">
    <source>
        <dbReference type="EMBL" id="DAE26348.1"/>
    </source>
</evidence>
<protein>
    <submittedName>
        <fullName evidence="1">Uncharacterized protein</fullName>
    </submittedName>
</protein>
<dbReference type="EMBL" id="BK015815">
    <property type="protein sequence ID" value="DAE26348.1"/>
    <property type="molecule type" value="Genomic_DNA"/>
</dbReference>
<reference evidence="1" key="1">
    <citation type="journal article" date="2021" name="Proc. Natl. Acad. Sci. U.S.A.">
        <title>A Catalog of Tens of Thousands of Viruses from Human Metagenomes Reveals Hidden Associations with Chronic Diseases.</title>
        <authorList>
            <person name="Tisza M.J."/>
            <person name="Buck C.B."/>
        </authorList>
    </citation>
    <scope>NUCLEOTIDE SEQUENCE</scope>
    <source>
        <strain evidence="1">Ctgyr15</strain>
    </source>
</reference>
<sequence>MSDKLLEVVQDHTSLVQALRFILEAAETKKLPPYATLPTFNDSILDDQVRIALESITGDKYPTGVFWA</sequence>
<organism evidence="1">
    <name type="scientific">Myoviridae sp. ctgyr15</name>
    <dbReference type="NCBI Taxonomy" id="2827291"/>
    <lineage>
        <taxon>Viruses</taxon>
        <taxon>Duplodnaviria</taxon>
        <taxon>Heunggongvirae</taxon>
        <taxon>Uroviricota</taxon>
        <taxon>Caudoviricetes</taxon>
    </lineage>
</organism>
<accession>A0A8S5R5S4</accession>
<name>A0A8S5R5S4_9CAUD</name>